<gene>
    <name evidence="5" type="ORF">GRG538_LOCUS9914</name>
    <name evidence="6" type="ORF">QYT958_LOCUS14438</name>
</gene>
<dbReference type="Gene3D" id="2.20.25.240">
    <property type="match status" value="1"/>
</dbReference>
<keyword evidence="1" id="KW-0479">Metal-binding</keyword>
<dbReference type="Proteomes" id="UP000663848">
    <property type="component" value="Unassembled WGS sequence"/>
</dbReference>
<sequence length="431" mass="49510">MADTATNAMSSSLSSTPVSVISFLTSNKGKPLLVYNNHLFRCNKIVPLKKYWVCNTRGSNVFVHTSTRNEFLSINGNHNHASEPHVLDVKKEIKQASLSHEATAAVLSVIEFRSNMSKTRRKQTSVIPKSCAFDLPLPYQQTIAGQRFLFMDYFVKRAKERVLLFSSDEQLNLLFSNDIIFMDGTFSTAPSNFDQVFLIHIQNFNQGLPVVFCLLPNRRAATYAEMFERLKQEAMKMNKTFDPEKNTVHRNIRALGLASEYNNDETVREQCKGLIALSFMPVSEVEQQFNRIRALALPSLEELFIYFERQWIKGNIPLVLWNSSQCSPRTNNISEAYNRRFGSCIAKTHPSLWTYIKLIQDEHVRFEHMHIQLTTDISSSKQSKNKSAFERRYEVLNNRFKNGEINSKQLLSALTLLLAHKKNLINTFTAF</sequence>
<protein>
    <recommendedName>
        <fullName evidence="4">FLYWCH-type domain-containing protein</fullName>
    </recommendedName>
</protein>
<evidence type="ECO:0000256" key="1">
    <source>
        <dbReference type="ARBA" id="ARBA00022723"/>
    </source>
</evidence>
<evidence type="ECO:0000259" key="4">
    <source>
        <dbReference type="Pfam" id="PF04500"/>
    </source>
</evidence>
<dbReference type="Pfam" id="PF04500">
    <property type="entry name" value="FLYWCH"/>
    <property type="match status" value="1"/>
</dbReference>
<name>A0A817ZXZ6_9BILA</name>
<dbReference type="GO" id="GO:0008270">
    <property type="term" value="F:zinc ion binding"/>
    <property type="evidence" value="ECO:0007669"/>
    <property type="project" value="UniProtKB-KW"/>
</dbReference>
<evidence type="ECO:0000313" key="6">
    <source>
        <dbReference type="EMBL" id="CAF4645429.1"/>
    </source>
</evidence>
<accession>A0A817ZXZ6</accession>
<feature type="domain" description="FLYWCH-type" evidence="4">
    <location>
        <begin position="23"/>
        <end position="80"/>
    </location>
</feature>
<evidence type="ECO:0000313" key="7">
    <source>
        <dbReference type="Proteomes" id="UP000663872"/>
    </source>
</evidence>
<keyword evidence="2" id="KW-0863">Zinc-finger</keyword>
<comment type="caution">
    <text evidence="5">The sequence shown here is derived from an EMBL/GenBank/DDBJ whole genome shotgun (WGS) entry which is preliminary data.</text>
</comment>
<keyword evidence="3" id="KW-0862">Zinc</keyword>
<dbReference type="EMBL" id="CAJNYT010001207">
    <property type="protein sequence ID" value="CAF3399929.1"/>
    <property type="molecule type" value="Genomic_DNA"/>
</dbReference>
<dbReference type="EMBL" id="CAJOBR010001927">
    <property type="protein sequence ID" value="CAF4645429.1"/>
    <property type="molecule type" value="Genomic_DNA"/>
</dbReference>
<evidence type="ECO:0000256" key="2">
    <source>
        <dbReference type="ARBA" id="ARBA00022771"/>
    </source>
</evidence>
<dbReference type="InterPro" id="IPR007588">
    <property type="entry name" value="Znf_FLYWCH"/>
</dbReference>
<proteinExistence type="predicted"/>
<dbReference type="AlphaFoldDB" id="A0A817ZXZ6"/>
<evidence type="ECO:0000313" key="5">
    <source>
        <dbReference type="EMBL" id="CAF3399929.1"/>
    </source>
</evidence>
<dbReference type="Proteomes" id="UP000663872">
    <property type="component" value="Unassembled WGS sequence"/>
</dbReference>
<evidence type="ECO:0000256" key="3">
    <source>
        <dbReference type="ARBA" id="ARBA00022833"/>
    </source>
</evidence>
<organism evidence="5 7">
    <name type="scientific">Rotaria socialis</name>
    <dbReference type="NCBI Taxonomy" id="392032"/>
    <lineage>
        <taxon>Eukaryota</taxon>
        <taxon>Metazoa</taxon>
        <taxon>Spiralia</taxon>
        <taxon>Gnathifera</taxon>
        <taxon>Rotifera</taxon>
        <taxon>Eurotatoria</taxon>
        <taxon>Bdelloidea</taxon>
        <taxon>Philodinida</taxon>
        <taxon>Philodinidae</taxon>
        <taxon>Rotaria</taxon>
    </lineage>
</organism>
<reference evidence="5" key="1">
    <citation type="submission" date="2021-02" db="EMBL/GenBank/DDBJ databases">
        <authorList>
            <person name="Nowell W R."/>
        </authorList>
    </citation>
    <scope>NUCLEOTIDE SEQUENCE</scope>
</reference>